<dbReference type="Proteomes" id="UP001235744">
    <property type="component" value="Chromosome"/>
</dbReference>
<dbReference type="InterPro" id="IPR005135">
    <property type="entry name" value="Endo/exonuclease/phosphatase"/>
</dbReference>
<feature type="domain" description="Endonuclease/exonuclease/phosphatase" evidence="2">
    <location>
        <begin position="109"/>
        <end position="314"/>
    </location>
</feature>
<evidence type="ECO:0000313" key="3">
    <source>
        <dbReference type="EMBL" id="WLQ57861.1"/>
    </source>
</evidence>
<dbReference type="EMBL" id="CP120988">
    <property type="protein sequence ID" value="WLQ57861.1"/>
    <property type="molecule type" value="Genomic_DNA"/>
</dbReference>
<sequence length="327" mass="34316">MSRPGHEQPAVLRSTPLWAAALLLTGVSVLIGFRAAGADGTTPVPQALAFLPWLLVPGAAALGLAALARWRGGLVWASVALALTVWFVRPYGPGSTGAHGPVVARLDVLTSNVEFGDATDALIGAVRREGPDVVFVQECDFACADALAARVPAASYPYRDVVRLDGSLGSAILSRFPLRPAGRVDGAMAMPGAVTEVAGRDVRLQLAHPMPPVPGKVAAWRRELGRIRDLAAAVRARPAIVAGDFNASQDHAAFRAVLDAGGLHDSARLAGSSRTYSWPADRPTPLRAQIDHVLVSGEFSVRSARFLRLAATDHRALLVALELHDGG</sequence>
<keyword evidence="3" id="KW-0255">Endonuclease</keyword>
<name>A0ABY9IRF6_9ACTN</name>
<dbReference type="Pfam" id="PF03372">
    <property type="entry name" value="Exo_endo_phos"/>
    <property type="match status" value="1"/>
</dbReference>
<protein>
    <submittedName>
        <fullName evidence="3">Endonuclease/exonuclease/phosphatase family protein</fullName>
    </submittedName>
</protein>
<keyword evidence="1" id="KW-0472">Membrane</keyword>
<evidence type="ECO:0000259" key="2">
    <source>
        <dbReference type="Pfam" id="PF03372"/>
    </source>
</evidence>
<proteinExistence type="predicted"/>
<dbReference type="InterPro" id="IPR036691">
    <property type="entry name" value="Endo/exonu/phosph_ase_sf"/>
</dbReference>
<feature type="transmembrane region" description="Helical" evidence="1">
    <location>
        <begin position="47"/>
        <end position="67"/>
    </location>
</feature>
<evidence type="ECO:0000256" key="1">
    <source>
        <dbReference type="SAM" id="Phobius"/>
    </source>
</evidence>
<dbReference type="RefSeq" id="WP_306070770.1">
    <property type="nucleotide sequence ID" value="NZ_CP120988.1"/>
</dbReference>
<reference evidence="3 4" key="1">
    <citation type="submission" date="2023-03" db="EMBL/GenBank/DDBJ databases">
        <title>Isolation and description of six Streptomyces strains from soil environments, able to metabolize different microbial glucans.</title>
        <authorList>
            <person name="Widen T."/>
            <person name="Larsbrink J."/>
        </authorList>
    </citation>
    <scope>NUCLEOTIDE SEQUENCE [LARGE SCALE GENOMIC DNA]</scope>
    <source>
        <strain evidence="3 4">Alt2</strain>
    </source>
</reference>
<keyword evidence="1" id="KW-0812">Transmembrane</keyword>
<keyword evidence="3" id="KW-0540">Nuclease</keyword>
<accession>A0ABY9IRF6</accession>
<evidence type="ECO:0000313" key="4">
    <source>
        <dbReference type="Proteomes" id="UP001235744"/>
    </source>
</evidence>
<dbReference type="Gene3D" id="3.60.10.10">
    <property type="entry name" value="Endonuclease/exonuclease/phosphatase"/>
    <property type="match status" value="1"/>
</dbReference>
<gene>
    <name evidence="3" type="ORF">P8A19_21570</name>
</gene>
<dbReference type="SUPFAM" id="SSF56219">
    <property type="entry name" value="DNase I-like"/>
    <property type="match status" value="1"/>
</dbReference>
<keyword evidence="4" id="KW-1185">Reference proteome</keyword>
<keyword evidence="3" id="KW-0378">Hydrolase</keyword>
<keyword evidence="1" id="KW-1133">Transmembrane helix</keyword>
<organism evidence="3 4">
    <name type="scientific">Streptomyces poriferorum</name>
    <dbReference type="NCBI Taxonomy" id="2798799"/>
    <lineage>
        <taxon>Bacteria</taxon>
        <taxon>Bacillati</taxon>
        <taxon>Actinomycetota</taxon>
        <taxon>Actinomycetes</taxon>
        <taxon>Kitasatosporales</taxon>
        <taxon>Streptomycetaceae</taxon>
        <taxon>Streptomyces</taxon>
    </lineage>
</organism>
<dbReference type="GO" id="GO:0004519">
    <property type="term" value="F:endonuclease activity"/>
    <property type="evidence" value="ECO:0007669"/>
    <property type="project" value="UniProtKB-KW"/>
</dbReference>